<evidence type="ECO:0000256" key="2">
    <source>
        <dbReference type="SAM" id="MobiDB-lite"/>
    </source>
</evidence>
<dbReference type="SMART" id="SM00360">
    <property type="entry name" value="RRM"/>
    <property type="match status" value="1"/>
</dbReference>
<dbReference type="PANTHER" id="PTHR12357:SF3">
    <property type="entry name" value="YTH DOMAIN-CONTAINING PROTEIN 1"/>
    <property type="match status" value="1"/>
</dbReference>
<evidence type="ECO:0000259" key="4">
    <source>
        <dbReference type="PROSITE" id="PS50882"/>
    </source>
</evidence>
<sequence>MFNNPSGMLPEQQQFPNQAKHQDERRGEMEGAMDTGPSWGHLYAQNYRDMASGHNPFMSPFAYPLAPVQPPALQSPYGYPQVPQVSDPPPAYNYVPRHLGILPNGLPVISRLSRSGPPILPKRTDYTCWVGNLPPNATVEMLRDHFSDGAKDDIESIFLMMRNCAFVNYKTESACQAAVQRLNGKLLGGNPLLCRVKKEQSDEDEMFQRQGHGRQDSGAADVQVNALSDAVKDLKVDEPEASEAQDIVPENLSRTDSDPTKKTSEKWEARYFILKSLNTEDLQESYRTGTWTTQLHVQKKLHKAFKTSESVFLIFSVNKSGTYFGYAKMLSSPGKGQQTTREIFDGNLFAGLQVMQTPETESVPAGKITYDPARSTRFWEAVRDPDNESEGPDDLRPFRIQWITNSPLPFDRVRGLRNSWNLNKEVKVARDGTELETTAGRRLLALMRSVSVDYSRPHRNYSTNPIHNESG</sequence>
<dbReference type="SUPFAM" id="SSF54928">
    <property type="entry name" value="RNA-binding domain, RBD"/>
    <property type="match status" value="1"/>
</dbReference>
<dbReference type="GO" id="GO:1990247">
    <property type="term" value="F:N6-methyladenosine-containing RNA reader activity"/>
    <property type="evidence" value="ECO:0007669"/>
    <property type="project" value="TreeGrafter"/>
</dbReference>
<dbReference type="InterPro" id="IPR007275">
    <property type="entry name" value="YTH_domain"/>
</dbReference>
<feature type="region of interest" description="Disordered" evidence="2">
    <location>
        <begin position="1"/>
        <end position="32"/>
    </location>
</feature>
<evidence type="ECO:0000259" key="3">
    <source>
        <dbReference type="PROSITE" id="PS50102"/>
    </source>
</evidence>
<keyword evidence="1" id="KW-0694">RNA-binding</keyword>
<dbReference type="InterPro" id="IPR012677">
    <property type="entry name" value="Nucleotide-bd_a/b_plait_sf"/>
</dbReference>
<comment type="caution">
    <text evidence="5">The sequence shown here is derived from an EMBL/GenBank/DDBJ whole genome shotgun (WGS) entry which is preliminary data.</text>
</comment>
<reference evidence="6" key="1">
    <citation type="journal article" date="2017" name="bioRxiv">
        <title>Conservation of a gene cluster reveals novel cercosporin biosynthetic mechanisms and extends production to the genus Colletotrichum.</title>
        <authorList>
            <person name="de Jonge R."/>
            <person name="Ebert M.K."/>
            <person name="Huitt-Roehl C.R."/>
            <person name="Pal P."/>
            <person name="Suttle J.C."/>
            <person name="Spanner R.E."/>
            <person name="Neubauer J.D."/>
            <person name="Jurick W.M.II."/>
            <person name="Stott K.A."/>
            <person name="Secor G.A."/>
            <person name="Thomma B.P.H.J."/>
            <person name="Van de Peer Y."/>
            <person name="Townsend C.A."/>
            <person name="Bolton M.D."/>
        </authorList>
    </citation>
    <scope>NUCLEOTIDE SEQUENCE [LARGE SCALE GENOMIC DNA]</scope>
    <source>
        <strain evidence="6">CBS538.71</strain>
    </source>
</reference>
<feature type="region of interest" description="Disordered" evidence="2">
    <location>
        <begin position="235"/>
        <end position="261"/>
    </location>
</feature>
<dbReference type="InterPro" id="IPR035979">
    <property type="entry name" value="RBD_domain_sf"/>
</dbReference>
<dbReference type="Proteomes" id="UP000237631">
    <property type="component" value="Unassembled WGS sequence"/>
</dbReference>
<dbReference type="GO" id="GO:0000398">
    <property type="term" value="P:mRNA splicing, via spliceosome"/>
    <property type="evidence" value="ECO:0007669"/>
    <property type="project" value="TreeGrafter"/>
</dbReference>
<dbReference type="PANTHER" id="PTHR12357">
    <property type="entry name" value="YTH YT521-B HOMOLOGY DOMAIN-CONTAINING"/>
    <property type="match status" value="1"/>
</dbReference>
<dbReference type="CDD" id="cd00590">
    <property type="entry name" value="RRM_SF"/>
    <property type="match status" value="1"/>
</dbReference>
<dbReference type="CDD" id="cd21134">
    <property type="entry name" value="YTH"/>
    <property type="match status" value="1"/>
</dbReference>
<dbReference type="Gene3D" id="3.10.590.10">
    <property type="entry name" value="ph1033 like domains"/>
    <property type="match status" value="1"/>
</dbReference>
<proteinExistence type="predicted"/>
<dbReference type="GO" id="GO:0005654">
    <property type="term" value="C:nucleoplasm"/>
    <property type="evidence" value="ECO:0007669"/>
    <property type="project" value="TreeGrafter"/>
</dbReference>
<feature type="domain" description="YTH" evidence="4">
    <location>
        <begin position="269"/>
        <end position="447"/>
    </location>
</feature>
<dbReference type="STRING" id="357750.A0A2S6BWI8"/>
<dbReference type="EMBL" id="PNEN01001737">
    <property type="protein sequence ID" value="PPJ51838.1"/>
    <property type="molecule type" value="Genomic_DNA"/>
</dbReference>
<dbReference type="PROSITE" id="PS50102">
    <property type="entry name" value="RRM"/>
    <property type="match status" value="1"/>
</dbReference>
<organism evidence="5 6">
    <name type="scientific">Cercospora berteroae</name>
    <dbReference type="NCBI Taxonomy" id="357750"/>
    <lineage>
        <taxon>Eukaryota</taxon>
        <taxon>Fungi</taxon>
        <taxon>Dikarya</taxon>
        <taxon>Ascomycota</taxon>
        <taxon>Pezizomycotina</taxon>
        <taxon>Dothideomycetes</taxon>
        <taxon>Dothideomycetidae</taxon>
        <taxon>Mycosphaerellales</taxon>
        <taxon>Mycosphaerellaceae</taxon>
        <taxon>Cercospora</taxon>
    </lineage>
</organism>
<dbReference type="InterPro" id="IPR000504">
    <property type="entry name" value="RRM_dom"/>
</dbReference>
<dbReference type="GO" id="GO:0003729">
    <property type="term" value="F:mRNA binding"/>
    <property type="evidence" value="ECO:0007669"/>
    <property type="project" value="TreeGrafter"/>
</dbReference>
<feature type="compositionally biased region" description="Basic and acidic residues" evidence="2">
    <location>
        <begin position="20"/>
        <end position="29"/>
    </location>
</feature>
<gene>
    <name evidence="5" type="ORF">CBER1_09761</name>
</gene>
<dbReference type="GO" id="GO:0000381">
    <property type="term" value="P:regulation of alternative mRNA splicing, via spliceosome"/>
    <property type="evidence" value="ECO:0007669"/>
    <property type="project" value="TreeGrafter"/>
</dbReference>
<accession>A0A2S6BWI8</accession>
<dbReference type="OrthoDB" id="306690at2759"/>
<evidence type="ECO:0000313" key="6">
    <source>
        <dbReference type="Proteomes" id="UP000237631"/>
    </source>
</evidence>
<feature type="domain" description="RRM" evidence="3">
    <location>
        <begin position="126"/>
        <end position="199"/>
    </location>
</feature>
<dbReference type="Pfam" id="PF25701">
    <property type="entry name" value="RRM_YTH1"/>
    <property type="match status" value="1"/>
</dbReference>
<name>A0A2S6BWI8_9PEZI</name>
<dbReference type="InterPro" id="IPR057720">
    <property type="entry name" value="RRM_YTH1"/>
</dbReference>
<dbReference type="PROSITE" id="PS50882">
    <property type="entry name" value="YTH"/>
    <property type="match status" value="1"/>
</dbReference>
<evidence type="ECO:0008006" key="7">
    <source>
        <dbReference type="Google" id="ProtNLM"/>
    </source>
</evidence>
<keyword evidence="6" id="KW-1185">Reference proteome</keyword>
<evidence type="ECO:0000313" key="5">
    <source>
        <dbReference type="EMBL" id="PPJ51838.1"/>
    </source>
</evidence>
<dbReference type="InterPro" id="IPR045168">
    <property type="entry name" value="YTH_prot"/>
</dbReference>
<dbReference type="AlphaFoldDB" id="A0A2S6BWI8"/>
<feature type="compositionally biased region" description="Polar residues" evidence="2">
    <location>
        <begin position="1"/>
        <end position="19"/>
    </location>
</feature>
<evidence type="ECO:0000256" key="1">
    <source>
        <dbReference type="PROSITE-ProRule" id="PRU00176"/>
    </source>
</evidence>
<protein>
    <recommendedName>
        <fullName evidence="7">YTH domain-containing protein</fullName>
    </recommendedName>
</protein>
<dbReference type="Pfam" id="PF04146">
    <property type="entry name" value="YTH"/>
    <property type="match status" value="1"/>
</dbReference>
<dbReference type="Gene3D" id="3.30.70.330">
    <property type="match status" value="1"/>
</dbReference>